<dbReference type="PANTHER" id="PTHR43289">
    <property type="entry name" value="MITOGEN-ACTIVATED PROTEIN KINASE KINASE KINASE 20-RELATED"/>
    <property type="match status" value="1"/>
</dbReference>
<dbReference type="SMART" id="SM00220">
    <property type="entry name" value="S_TKc"/>
    <property type="match status" value="1"/>
</dbReference>
<evidence type="ECO:0000313" key="9">
    <source>
        <dbReference type="Proteomes" id="UP001301731"/>
    </source>
</evidence>
<feature type="domain" description="Protein kinase" evidence="7">
    <location>
        <begin position="16"/>
        <end position="273"/>
    </location>
</feature>
<keyword evidence="9" id="KW-1185">Reference proteome</keyword>
<evidence type="ECO:0000259" key="7">
    <source>
        <dbReference type="PROSITE" id="PS50011"/>
    </source>
</evidence>
<dbReference type="Pfam" id="PF13360">
    <property type="entry name" value="PQQ_2"/>
    <property type="match status" value="1"/>
</dbReference>
<organism evidence="8 9">
    <name type="scientific">Streptomyces solicathayae</name>
    <dbReference type="NCBI Taxonomy" id="3081768"/>
    <lineage>
        <taxon>Bacteria</taxon>
        <taxon>Bacillati</taxon>
        <taxon>Actinomycetota</taxon>
        <taxon>Actinomycetes</taxon>
        <taxon>Kitasatosporales</taxon>
        <taxon>Streptomycetaceae</taxon>
        <taxon>Streptomyces</taxon>
    </lineage>
</organism>
<evidence type="ECO:0000256" key="1">
    <source>
        <dbReference type="ARBA" id="ARBA00022679"/>
    </source>
</evidence>
<evidence type="ECO:0000256" key="2">
    <source>
        <dbReference type="ARBA" id="ARBA00022741"/>
    </source>
</evidence>
<keyword evidence="2 5" id="KW-0547">Nucleotide-binding</keyword>
<dbReference type="RefSeq" id="WP_318103379.1">
    <property type="nucleotide sequence ID" value="NZ_CP137573.1"/>
</dbReference>
<feature type="compositionally biased region" description="Basic and acidic residues" evidence="6">
    <location>
        <begin position="320"/>
        <end position="330"/>
    </location>
</feature>
<sequence length="827" mass="84887">MLGALHEGAPRAIGPYRVVARLGAGGMGEVYLGADERTPAVRTFVALKTVLPGLAGEAGFRARFRREIETGRAVVGRYTVDVLDGDHEAVRPWLATAYVPGPTLEQAVRDHGPLPEASVARLGRDLVRALRSIHHARILHRDLKPANILLTDAGPKVIDFGIARAFGASRLTGTGMMVGSPGFMSPEHIAGAEHVAAASDVFCLGAVLCYAATGRGPFGEGPLPAVLYRIARADADLTVLPTGLRDLAADCLRLDPSARPDTAELDRRFEAAVAAASAGATPADAAGDPLWPAPLARAIAERVGELAALDARLGPPSVHPRTETGGREPGPHAPGPHAPGPHAPGGQVPGGLHDAATMAAPARDARVRDASRHRRRTRIAAAVATLVVLSGTLVAARLSGLWPGAEQGGGPSNAGPTASGSVPPGAGLPRTVTSLDALGSADRNRSFDASPSQRPAGWKPWTARLPAGPTACAADPATLACRLGDGSLQAVAPSDGRLLWRAPLGKGSTRDATTGPVVAGDVVVSVEDGHVRARAVGDGAIRWDTPFAGKPVGRLLGVDRHVFVNRADRTGVHVDAYDLASGKRRWTEAVSTAPTGGGKEAERYGAKAYGLNHLLVNGERGLTAHDPATGRTVLTAPAATPLGGAGTTKACPDPRISSGQLFCPDPDGKGMHVRVLRDLTQLETFGDIVRVPRTAAPGRVVFGPVHSRTMLVALPADGRVVWVGNSQTDGKPGGTAGTVPRARDGSPAAVGAPVLLGSVSAYADNASLYLRPARPEDGPLKVVPVKGAPGNVSSGQRPPELLSVGDVVLLAYADGTVHSLALPSGGE</sequence>
<keyword evidence="1" id="KW-0808">Transferase</keyword>
<dbReference type="SUPFAM" id="SSF50998">
    <property type="entry name" value="Quinoprotein alcohol dehydrogenase-like"/>
    <property type="match status" value="1"/>
</dbReference>
<dbReference type="PROSITE" id="PS00107">
    <property type="entry name" value="PROTEIN_KINASE_ATP"/>
    <property type="match status" value="1"/>
</dbReference>
<dbReference type="SUPFAM" id="SSF56112">
    <property type="entry name" value="Protein kinase-like (PK-like)"/>
    <property type="match status" value="1"/>
</dbReference>
<dbReference type="InterPro" id="IPR011009">
    <property type="entry name" value="Kinase-like_dom_sf"/>
</dbReference>
<evidence type="ECO:0000256" key="6">
    <source>
        <dbReference type="SAM" id="MobiDB-lite"/>
    </source>
</evidence>
<evidence type="ECO:0000256" key="5">
    <source>
        <dbReference type="PROSITE-ProRule" id="PRU10141"/>
    </source>
</evidence>
<dbReference type="Gene3D" id="3.30.200.20">
    <property type="entry name" value="Phosphorylase Kinase, domain 1"/>
    <property type="match status" value="1"/>
</dbReference>
<keyword evidence="4 5" id="KW-0067">ATP-binding</keyword>
<dbReference type="InterPro" id="IPR000719">
    <property type="entry name" value="Prot_kinase_dom"/>
</dbReference>
<feature type="compositionally biased region" description="Pro residues" evidence="6">
    <location>
        <begin position="331"/>
        <end position="342"/>
    </location>
</feature>
<proteinExistence type="predicted"/>
<evidence type="ECO:0000256" key="4">
    <source>
        <dbReference type="ARBA" id="ARBA00022840"/>
    </source>
</evidence>
<dbReference type="PANTHER" id="PTHR43289:SF34">
    <property type="entry name" value="SERINE_THREONINE-PROTEIN KINASE YBDM-RELATED"/>
    <property type="match status" value="1"/>
</dbReference>
<feature type="binding site" evidence="5">
    <location>
        <position position="48"/>
    </location>
    <ligand>
        <name>ATP</name>
        <dbReference type="ChEBI" id="CHEBI:30616"/>
    </ligand>
</feature>
<dbReference type="CDD" id="cd14014">
    <property type="entry name" value="STKc_PknB_like"/>
    <property type="match status" value="1"/>
</dbReference>
<dbReference type="InterPro" id="IPR015943">
    <property type="entry name" value="WD40/YVTN_repeat-like_dom_sf"/>
</dbReference>
<dbReference type="PROSITE" id="PS50011">
    <property type="entry name" value="PROTEIN_KINASE_DOM"/>
    <property type="match status" value="1"/>
</dbReference>
<evidence type="ECO:0000256" key="3">
    <source>
        <dbReference type="ARBA" id="ARBA00022777"/>
    </source>
</evidence>
<accession>A0ABZ0LS85</accession>
<evidence type="ECO:0000313" key="8">
    <source>
        <dbReference type="EMBL" id="WOX22345.1"/>
    </source>
</evidence>
<feature type="compositionally biased region" description="Low complexity" evidence="6">
    <location>
        <begin position="344"/>
        <end position="354"/>
    </location>
</feature>
<reference evidence="8 9" key="1">
    <citation type="submission" date="2023-10" db="EMBL/GenBank/DDBJ databases">
        <title>The genome sequence of Streptomyces sp. HUAS YS2.</title>
        <authorList>
            <person name="Mo P."/>
        </authorList>
    </citation>
    <scope>NUCLEOTIDE SEQUENCE [LARGE SCALE GENOMIC DNA]</scope>
    <source>
        <strain evidence="8 9">HUAS YS2</strain>
    </source>
</reference>
<dbReference type="Proteomes" id="UP001301731">
    <property type="component" value="Chromosome"/>
</dbReference>
<dbReference type="InterPro" id="IPR017441">
    <property type="entry name" value="Protein_kinase_ATP_BS"/>
</dbReference>
<protein>
    <submittedName>
        <fullName evidence="8">Protein kinase</fullName>
    </submittedName>
</protein>
<dbReference type="GO" id="GO:0016301">
    <property type="term" value="F:kinase activity"/>
    <property type="evidence" value="ECO:0007669"/>
    <property type="project" value="UniProtKB-KW"/>
</dbReference>
<keyword evidence="3 8" id="KW-0418">Kinase</keyword>
<dbReference type="InterPro" id="IPR002372">
    <property type="entry name" value="PQQ_rpt_dom"/>
</dbReference>
<dbReference type="InterPro" id="IPR011047">
    <property type="entry name" value="Quinoprotein_ADH-like_sf"/>
</dbReference>
<dbReference type="InterPro" id="IPR008271">
    <property type="entry name" value="Ser/Thr_kinase_AS"/>
</dbReference>
<dbReference type="Gene3D" id="2.130.10.10">
    <property type="entry name" value="YVTN repeat-like/Quinoprotein amine dehydrogenase"/>
    <property type="match status" value="1"/>
</dbReference>
<dbReference type="Pfam" id="PF00069">
    <property type="entry name" value="Pkinase"/>
    <property type="match status" value="1"/>
</dbReference>
<dbReference type="PROSITE" id="PS00108">
    <property type="entry name" value="PROTEIN_KINASE_ST"/>
    <property type="match status" value="1"/>
</dbReference>
<feature type="region of interest" description="Disordered" evidence="6">
    <location>
        <begin position="726"/>
        <end position="745"/>
    </location>
</feature>
<name>A0ABZ0LS85_9ACTN</name>
<gene>
    <name evidence="8" type="ORF">R2D22_13450</name>
</gene>
<dbReference type="EMBL" id="CP137573">
    <property type="protein sequence ID" value="WOX22345.1"/>
    <property type="molecule type" value="Genomic_DNA"/>
</dbReference>
<feature type="region of interest" description="Disordered" evidence="6">
    <location>
        <begin position="310"/>
        <end position="354"/>
    </location>
</feature>
<dbReference type="Gene3D" id="1.10.510.10">
    <property type="entry name" value="Transferase(Phosphotransferase) domain 1"/>
    <property type="match status" value="1"/>
</dbReference>
<feature type="region of interest" description="Disordered" evidence="6">
    <location>
        <begin position="406"/>
        <end position="462"/>
    </location>
</feature>